<feature type="signal peptide" evidence="1">
    <location>
        <begin position="1"/>
        <end position="17"/>
    </location>
</feature>
<reference evidence="2" key="1">
    <citation type="thesis" date="2020" institute="ProQuest LLC" country="789 East Eisenhower Parkway, Ann Arbor, MI, USA">
        <title>Comparative Genomics and Chromosome Evolution.</title>
        <authorList>
            <person name="Mudd A.B."/>
        </authorList>
    </citation>
    <scope>NUCLEOTIDE SEQUENCE</scope>
    <source>
        <strain evidence="2">Female2</strain>
        <tissue evidence="2">Blood</tissue>
    </source>
</reference>
<accession>A0A8T2JI67</accession>
<comment type="caution">
    <text evidence="2">The sequence shown here is derived from an EMBL/GenBank/DDBJ whole genome shotgun (WGS) entry which is preliminary data.</text>
</comment>
<keyword evidence="3" id="KW-1185">Reference proteome</keyword>
<organism evidence="2 3">
    <name type="scientific">Hymenochirus boettgeri</name>
    <name type="common">Congo dwarf clawed frog</name>
    <dbReference type="NCBI Taxonomy" id="247094"/>
    <lineage>
        <taxon>Eukaryota</taxon>
        <taxon>Metazoa</taxon>
        <taxon>Chordata</taxon>
        <taxon>Craniata</taxon>
        <taxon>Vertebrata</taxon>
        <taxon>Euteleostomi</taxon>
        <taxon>Amphibia</taxon>
        <taxon>Batrachia</taxon>
        <taxon>Anura</taxon>
        <taxon>Pipoidea</taxon>
        <taxon>Pipidae</taxon>
        <taxon>Pipinae</taxon>
        <taxon>Hymenochirus</taxon>
    </lineage>
</organism>
<keyword evidence="1" id="KW-0732">Signal</keyword>
<dbReference type="EMBL" id="JAACNH010000005">
    <property type="protein sequence ID" value="KAG8443253.1"/>
    <property type="molecule type" value="Genomic_DNA"/>
</dbReference>
<dbReference type="Proteomes" id="UP000812440">
    <property type="component" value="Chromosome 6"/>
</dbReference>
<protein>
    <submittedName>
        <fullName evidence="2">Uncharacterized protein</fullName>
    </submittedName>
</protein>
<feature type="chain" id="PRO_5035876237" evidence="1">
    <location>
        <begin position="18"/>
        <end position="137"/>
    </location>
</feature>
<evidence type="ECO:0000313" key="2">
    <source>
        <dbReference type="EMBL" id="KAG8443253.1"/>
    </source>
</evidence>
<name>A0A8T2JI67_9PIPI</name>
<sequence>MNICLLLINSIVNCVQCYKNISILFLLDGIAVFFTANKEDTPMVSYCIDIANPSRILLSEIRTSQIETKGFHSCHNIWIQNTKTNLLYKMLECLKQKTNCALAIVSLQGEGLYEISKRNYPLREVLMTRLLYYIPIL</sequence>
<evidence type="ECO:0000256" key="1">
    <source>
        <dbReference type="SAM" id="SignalP"/>
    </source>
</evidence>
<proteinExistence type="predicted"/>
<gene>
    <name evidence="2" type="ORF">GDO86_011888</name>
</gene>
<evidence type="ECO:0000313" key="3">
    <source>
        <dbReference type="Proteomes" id="UP000812440"/>
    </source>
</evidence>
<dbReference type="AlphaFoldDB" id="A0A8T2JI67"/>